<feature type="region of interest" description="Disordered" evidence="1">
    <location>
        <begin position="1"/>
        <end position="57"/>
    </location>
</feature>
<protein>
    <submittedName>
        <fullName evidence="2">Uncharacterized protein</fullName>
    </submittedName>
</protein>
<comment type="caution">
    <text evidence="2">The sequence shown here is derived from an EMBL/GenBank/DDBJ whole genome shotgun (WGS) entry which is preliminary data.</text>
</comment>
<accession>A0A132NLY4</accession>
<dbReference type="Proteomes" id="UP000070089">
    <property type="component" value="Unassembled WGS sequence"/>
</dbReference>
<evidence type="ECO:0000313" key="2">
    <source>
        <dbReference type="EMBL" id="KWX11067.1"/>
    </source>
</evidence>
<organism evidence="2 3">
    <name type="scientific">Giardia duodenalis assemblage B</name>
    <dbReference type="NCBI Taxonomy" id="1394984"/>
    <lineage>
        <taxon>Eukaryota</taxon>
        <taxon>Metamonada</taxon>
        <taxon>Diplomonadida</taxon>
        <taxon>Hexamitidae</taxon>
        <taxon>Giardiinae</taxon>
        <taxon>Giardia</taxon>
    </lineage>
</organism>
<feature type="compositionally biased region" description="Polar residues" evidence="1">
    <location>
        <begin position="48"/>
        <end position="57"/>
    </location>
</feature>
<dbReference type="AlphaFoldDB" id="A0A132NLY4"/>
<gene>
    <name evidence="2" type="ORF">QR46_4981</name>
</gene>
<reference evidence="2 3" key="1">
    <citation type="journal article" date="2015" name="Mol. Biochem. Parasitol.">
        <title>Identification of polymorphic genes for use in assemblage B genotyping assays through comparative genomics of multiple assemblage B Giardia duodenalis isolates.</title>
        <authorList>
            <person name="Wielinga C."/>
            <person name="Thompson R.C."/>
            <person name="Monis P."/>
            <person name="Ryan U."/>
        </authorList>
    </citation>
    <scope>NUCLEOTIDE SEQUENCE [LARGE SCALE GENOMIC DNA]</scope>
    <source>
        <strain evidence="2 3">BAH15c1</strain>
    </source>
</reference>
<evidence type="ECO:0000256" key="1">
    <source>
        <dbReference type="SAM" id="MobiDB-lite"/>
    </source>
</evidence>
<evidence type="ECO:0000313" key="3">
    <source>
        <dbReference type="Proteomes" id="UP000070089"/>
    </source>
</evidence>
<sequence length="57" mass="6459">MPAEQRKTHRETDTRTRQPATTTPSETPITTLHYLKKHGEEEPPVLTSRPTFASGRS</sequence>
<dbReference type="EMBL" id="JXTI01000436">
    <property type="protein sequence ID" value="KWX11067.1"/>
    <property type="molecule type" value="Genomic_DNA"/>
</dbReference>
<dbReference type="VEuPathDB" id="GiardiaDB:QR46_4981"/>
<name>A0A132NLY4_GIAIN</name>
<proteinExistence type="predicted"/>
<feature type="compositionally biased region" description="Low complexity" evidence="1">
    <location>
        <begin position="17"/>
        <end position="31"/>
    </location>
</feature>
<feature type="compositionally biased region" description="Basic and acidic residues" evidence="1">
    <location>
        <begin position="1"/>
        <end position="16"/>
    </location>
</feature>